<comment type="caution">
    <text evidence="1">The sequence shown here is derived from an EMBL/GenBank/DDBJ whole genome shotgun (WGS) entry which is preliminary data.</text>
</comment>
<dbReference type="Proteomes" id="UP001500282">
    <property type="component" value="Unassembled WGS sequence"/>
</dbReference>
<evidence type="ECO:0000313" key="1">
    <source>
        <dbReference type="EMBL" id="GAA1287602.1"/>
    </source>
</evidence>
<keyword evidence="2" id="KW-1185">Reference proteome</keyword>
<proteinExistence type="predicted"/>
<dbReference type="EMBL" id="BAAAIH010000039">
    <property type="protein sequence ID" value="GAA1287602.1"/>
    <property type="molecule type" value="Genomic_DNA"/>
</dbReference>
<sequence>MTVRIHFTSDDLRRVTMAQRPAPLWEIERSLRALQSMDDLKPPLVSGHLETGT</sequence>
<reference evidence="2" key="1">
    <citation type="journal article" date="2019" name="Int. J. Syst. Evol. Microbiol.">
        <title>The Global Catalogue of Microorganisms (GCM) 10K type strain sequencing project: providing services to taxonomists for standard genome sequencing and annotation.</title>
        <authorList>
            <consortium name="The Broad Institute Genomics Platform"/>
            <consortium name="The Broad Institute Genome Sequencing Center for Infectious Disease"/>
            <person name="Wu L."/>
            <person name="Ma J."/>
        </authorList>
    </citation>
    <scope>NUCLEOTIDE SEQUENCE [LARGE SCALE GENOMIC DNA]</scope>
    <source>
        <strain evidence="2">JCM 11448</strain>
    </source>
</reference>
<accession>A0ABP4HXK1</accession>
<gene>
    <name evidence="1" type="ORF">GCM10009579_58400</name>
</gene>
<evidence type="ECO:0000313" key="2">
    <source>
        <dbReference type="Proteomes" id="UP001500282"/>
    </source>
</evidence>
<name>A0ABP4HXK1_9ACTN</name>
<protein>
    <submittedName>
        <fullName evidence="1">Uncharacterized protein</fullName>
    </submittedName>
</protein>
<organism evidence="1 2">
    <name type="scientific">Streptomyces javensis</name>
    <dbReference type="NCBI Taxonomy" id="114698"/>
    <lineage>
        <taxon>Bacteria</taxon>
        <taxon>Bacillati</taxon>
        <taxon>Actinomycetota</taxon>
        <taxon>Actinomycetes</taxon>
        <taxon>Kitasatosporales</taxon>
        <taxon>Streptomycetaceae</taxon>
        <taxon>Streptomyces</taxon>
        <taxon>Streptomyces violaceusniger group</taxon>
    </lineage>
</organism>